<feature type="domain" description="KOW" evidence="7">
    <location>
        <begin position="17"/>
        <end position="44"/>
    </location>
</feature>
<keyword evidence="5" id="KW-0699">rRNA-binding</keyword>
<dbReference type="InterPro" id="IPR008991">
    <property type="entry name" value="Translation_prot_SH3-like_sf"/>
</dbReference>
<dbReference type="GO" id="GO:0006412">
    <property type="term" value="P:translation"/>
    <property type="evidence" value="ECO:0007669"/>
    <property type="project" value="UniProtKB-UniRule"/>
</dbReference>
<protein>
    <recommendedName>
        <fullName evidence="4 5">Large ribosomal subunit protein uL24</fullName>
    </recommendedName>
</protein>
<dbReference type="Proteomes" id="UP000885826">
    <property type="component" value="Unassembled WGS sequence"/>
</dbReference>
<dbReference type="InterPro" id="IPR057264">
    <property type="entry name" value="Ribosomal_uL24_C"/>
</dbReference>
<evidence type="ECO:0000256" key="2">
    <source>
        <dbReference type="ARBA" id="ARBA00022980"/>
    </source>
</evidence>
<dbReference type="GO" id="GO:0005840">
    <property type="term" value="C:ribosome"/>
    <property type="evidence" value="ECO:0007669"/>
    <property type="project" value="UniProtKB-KW"/>
</dbReference>
<comment type="caution">
    <text evidence="8">The sequence shown here is derived from an EMBL/GenBank/DDBJ whole genome shotgun (WGS) entry which is preliminary data.</text>
</comment>
<comment type="function">
    <text evidence="5">One of two assembly initiator proteins, it binds directly to the 5'-end of the 23S rRNA, where it nucleates assembly of the 50S subunit.</text>
</comment>
<dbReference type="PANTHER" id="PTHR12903">
    <property type="entry name" value="MITOCHONDRIAL RIBOSOMAL PROTEIN L24"/>
    <property type="match status" value="1"/>
</dbReference>
<sequence length="117" mass="13310">MVRKKKQPKKEQRPKFHIKKDDLVEVISGEEKGRRGRVLEIIPGKQQAIVEGINLVKKHQRARSQTKPSGIVSVPGPLHISNLVLICSKCGKKTKIKKDKIENKRVRLCKKCGEIIE</sequence>
<dbReference type="CDD" id="cd06089">
    <property type="entry name" value="KOW_RPL26"/>
    <property type="match status" value="1"/>
</dbReference>
<evidence type="ECO:0000313" key="9">
    <source>
        <dbReference type="Proteomes" id="UP000885826"/>
    </source>
</evidence>
<dbReference type="Gene3D" id="2.30.30.30">
    <property type="match status" value="1"/>
</dbReference>
<evidence type="ECO:0000256" key="1">
    <source>
        <dbReference type="ARBA" id="ARBA00010618"/>
    </source>
</evidence>
<dbReference type="SUPFAM" id="SSF50104">
    <property type="entry name" value="Translation proteins SH3-like domain"/>
    <property type="match status" value="1"/>
</dbReference>
<dbReference type="GO" id="GO:0003735">
    <property type="term" value="F:structural constituent of ribosome"/>
    <property type="evidence" value="ECO:0007669"/>
    <property type="project" value="InterPro"/>
</dbReference>
<keyword evidence="5" id="KW-0694">RNA-binding</keyword>
<evidence type="ECO:0000259" key="7">
    <source>
        <dbReference type="SMART" id="SM00739"/>
    </source>
</evidence>
<evidence type="ECO:0000256" key="6">
    <source>
        <dbReference type="RuleBase" id="RU003477"/>
    </source>
</evidence>
<dbReference type="GO" id="GO:1990904">
    <property type="term" value="C:ribonucleoprotein complex"/>
    <property type="evidence" value="ECO:0007669"/>
    <property type="project" value="UniProtKB-KW"/>
</dbReference>
<dbReference type="Pfam" id="PF00467">
    <property type="entry name" value="KOW"/>
    <property type="match status" value="1"/>
</dbReference>
<dbReference type="GO" id="GO:0019843">
    <property type="term" value="F:rRNA binding"/>
    <property type="evidence" value="ECO:0007669"/>
    <property type="project" value="UniProtKB-UniRule"/>
</dbReference>
<dbReference type="NCBIfam" id="TIGR01079">
    <property type="entry name" value="rplX_bact"/>
    <property type="match status" value="1"/>
</dbReference>
<organism evidence="8 9">
    <name type="scientific">candidate division WOR-3 bacterium</name>
    <dbReference type="NCBI Taxonomy" id="2052148"/>
    <lineage>
        <taxon>Bacteria</taxon>
        <taxon>Bacteria division WOR-3</taxon>
    </lineage>
</organism>
<name>A0A9C9EKN4_UNCW3</name>
<dbReference type="HAMAP" id="MF_01326_B">
    <property type="entry name" value="Ribosomal_uL24_B"/>
    <property type="match status" value="1"/>
</dbReference>
<keyword evidence="3 5" id="KW-0687">Ribonucleoprotein</keyword>
<dbReference type="InterPro" id="IPR005824">
    <property type="entry name" value="KOW"/>
</dbReference>
<comment type="similarity">
    <text evidence="1 5 6">Belongs to the universal ribosomal protein uL24 family.</text>
</comment>
<dbReference type="EMBL" id="DRIG01000018">
    <property type="protein sequence ID" value="HEC77789.1"/>
    <property type="molecule type" value="Genomic_DNA"/>
</dbReference>
<evidence type="ECO:0000256" key="5">
    <source>
        <dbReference type="HAMAP-Rule" id="MF_01326"/>
    </source>
</evidence>
<dbReference type="InterPro" id="IPR014722">
    <property type="entry name" value="Rib_uL2_dom2"/>
</dbReference>
<accession>A0A9C9EKN4</accession>
<evidence type="ECO:0000313" key="8">
    <source>
        <dbReference type="EMBL" id="HEC77789.1"/>
    </source>
</evidence>
<dbReference type="AlphaFoldDB" id="A0A9C9EKN4"/>
<reference evidence="8" key="1">
    <citation type="journal article" date="2020" name="mSystems">
        <title>Genome- and Community-Level Interaction Insights into Carbon Utilization and Element Cycling Functions of Hydrothermarchaeota in Hydrothermal Sediment.</title>
        <authorList>
            <person name="Zhou Z."/>
            <person name="Liu Y."/>
            <person name="Xu W."/>
            <person name="Pan J."/>
            <person name="Luo Z.H."/>
            <person name="Li M."/>
        </authorList>
    </citation>
    <scope>NUCLEOTIDE SEQUENCE</scope>
    <source>
        <strain evidence="8">HyVt-388</strain>
    </source>
</reference>
<dbReference type="Pfam" id="PF17136">
    <property type="entry name" value="ribosomal_L24"/>
    <property type="match status" value="1"/>
</dbReference>
<dbReference type="PROSITE" id="PS01108">
    <property type="entry name" value="RIBOSOMAL_L24"/>
    <property type="match status" value="1"/>
</dbReference>
<comment type="function">
    <text evidence="5">One of the proteins that surrounds the polypeptide exit tunnel on the outside of the subunit.</text>
</comment>
<proteinExistence type="inferred from homology"/>
<dbReference type="InterPro" id="IPR005825">
    <property type="entry name" value="Ribosomal_uL24_CS"/>
</dbReference>
<comment type="subunit">
    <text evidence="5">Part of the 50S ribosomal subunit.</text>
</comment>
<dbReference type="InterPro" id="IPR041988">
    <property type="entry name" value="Ribosomal_uL24_KOW"/>
</dbReference>
<evidence type="ECO:0000256" key="3">
    <source>
        <dbReference type="ARBA" id="ARBA00023274"/>
    </source>
</evidence>
<dbReference type="SMART" id="SM00739">
    <property type="entry name" value="KOW"/>
    <property type="match status" value="1"/>
</dbReference>
<evidence type="ECO:0000256" key="4">
    <source>
        <dbReference type="ARBA" id="ARBA00035206"/>
    </source>
</evidence>
<gene>
    <name evidence="5" type="primary">rplX</name>
    <name evidence="8" type="ORF">ENI34_01430</name>
</gene>
<dbReference type="InterPro" id="IPR003256">
    <property type="entry name" value="Ribosomal_uL24"/>
</dbReference>
<keyword evidence="2 5" id="KW-0689">Ribosomal protein</keyword>